<sequence length="349" mass="36524">MSNDTPSGDSTSTSTTTTSSQWHLVARPHGEPVPSDVALRTVDLPPLGEGEVRVANEFLSVDPYMRGRMNDVPSYVPPFRLDEPMTGGAVGRVVESRSSDLPVGTAVSHNDGWRDVAQGPAKAFSRVEELPGVSLSVHLGALGLTGLTAYTGLTRIAGLKEGDVVFVSGAAGAVGTMVGQIARLRGASRVIGSAGSAEKVALLTSKYGFDAAFNYRDGDVLGQLQAAAPDGIDVYFDNVGGDHLSAAFETLNRFGRIAVCGAIGAYNATGAEQGVTGTTRIVTRSLRVEGFTMGDHWDLAPEFAAEVGPAFADGRFVFDETVVDGLDNTFDAFVGLLRGQNVGKMVVRL</sequence>
<reference evidence="5" key="1">
    <citation type="journal article" date="2019" name="Int. J. Syst. Evol. Microbiol.">
        <title>The Global Catalogue of Microorganisms (GCM) 10K type strain sequencing project: providing services to taxonomists for standard genome sequencing and annotation.</title>
        <authorList>
            <consortium name="The Broad Institute Genomics Platform"/>
            <consortium name="The Broad Institute Genome Sequencing Center for Infectious Disease"/>
            <person name="Wu L."/>
            <person name="Ma J."/>
        </authorList>
    </citation>
    <scope>NUCLEOTIDE SEQUENCE [LARGE SCALE GENOMIC DNA]</scope>
    <source>
        <strain evidence="5">JCM 17442</strain>
    </source>
</reference>
<keyword evidence="1" id="KW-0560">Oxidoreductase</keyword>
<dbReference type="InterPro" id="IPR013149">
    <property type="entry name" value="ADH-like_C"/>
</dbReference>
<feature type="compositionally biased region" description="Low complexity" evidence="2">
    <location>
        <begin position="10"/>
        <end position="20"/>
    </location>
</feature>
<evidence type="ECO:0000256" key="1">
    <source>
        <dbReference type="ARBA" id="ARBA00023002"/>
    </source>
</evidence>
<dbReference type="InterPro" id="IPR045010">
    <property type="entry name" value="MDR_fam"/>
</dbReference>
<dbReference type="SMART" id="SM00829">
    <property type="entry name" value="PKS_ER"/>
    <property type="match status" value="1"/>
</dbReference>
<dbReference type="SUPFAM" id="SSF50129">
    <property type="entry name" value="GroES-like"/>
    <property type="match status" value="1"/>
</dbReference>
<dbReference type="EMBL" id="BAABAU010000001">
    <property type="protein sequence ID" value="GAA4266128.1"/>
    <property type="molecule type" value="Genomic_DNA"/>
</dbReference>
<dbReference type="CDD" id="cd05288">
    <property type="entry name" value="PGDH"/>
    <property type="match status" value="1"/>
</dbReference>
<protein>
    <submittedName>
        <fullName evidence="4">NADP-dependent oxidoreductase</fullName>
    </submittedName>
</protein>
<evidence type="ECO:0000259" key="3">
    <source>
        <dbReference type="SMART" id="SM00829"/>
    </source>
</evidence>
<gene>
    <name evidence="4" type="ORF">GCM10022256_17400</name>
</gene>
<feature type="region of interest" description="Disordered" evidence="2">
    <location>
        <begin position="1"/>
        <end position="34"/>
    </location>
</feature>
<dbReference type="PANTHER" id="PTHR43205:SF7">
    <property type="entry name" value="PROSTAGLANDIN REDUCTASE 1"/>
    <property type="match status" value="1"/>
</dbReference>
<dbReference type="Gene3D" id="3.90.180.10">
    <property type="entry name" value="Medium-chain alcohol dehydrogenases, catalytic domain"/>
    <property type="match status" value="1"/>
</dbReference>
<dbReference type="Proteomes" id="UP001501594">
    <property type="component" value="Unassembled WGS sequence"/>
</dbReference>
<evidence type="ECO:0000256" key="2">
    <source>
        <dbReference type="SAM" id="MobiDB-lite"/>
    </source>
</evidence>
<dbReference type="PANTHER" id="PTHR43205">
    <property type="entry name" value="PROSTAGLANDIN REDUCTASE"/>
    <property type="match status" value="1"/>
</dbReference>
<evidence type="ECO:0000313" key="4">
    <source>
        <dbReference type="EMBL" id="GAA4266128.1"/>
    </source>
</evidence>
<feature type="domain" description="Enoyl reductase (ER)" evidence="3">
    <location>
        <begin position="32"/>
        <end position="347"/>
    </location>
</feature>
<accession>A0ABP8E1S3</accession>
<organism evidence="4 5">
    <name type="scientific">Frondihabitans peucedani</name>
    <dbReference type="NCBI Taxonomy" id="598626"/>
    <lineage>
        <taxon>Bacteria</taxon>
        <taxon>Bacillati</taxon>
        <taxon>Actinomycetota</taxon>
        <taxon>Actinomycetes</taxon>
        <taxon>Micrococcales</taxon>
        <taxon>Microbacteriaceae</taxon>
        <taxon>Frondihabitans</taxon>
    </lineage>
</organism>
<comment type="caution">
    <text evidence="4">The sequence shown here is derived from an EMBL/GenBank/DDBJ whole genome shotgun (WGS) entry which is preliminary data.</text>
</comment>
<dbReference type="InterPro" id="IPR020843">
    <property type="entry name" value="ER"/>
</dbReference>
<proteinExistence type="predicted"/>
<dbReference type="InterPro" id="IPR011032">
    <property type="entry name" value="GroES-like_sf"/>
</dbReference>
<evidence type="ECO:0000313" key="5">
    <source>
        <dbReference type="Proteomes" id="UP001501594"/>
    </source>
</evidence>
<dbReference type="Gene3D" id="3.40.50.720">
    <property type="entry name" value="NAD(P)-binding Rossmann-like Domain"/>
    <property type="match status" value="1"/>
</dbReference>
<keyword evidence="5" id="KW-1185">Reference proteome</keyword>
<dbReference type="Pfam" id="PF16884">
    <property type="entry name" value="ADH_N_2"/>
    <property type="match status" value="1"/>
</dbReference>
<dbReference type="SUPFAM" id="SSF51735">
    <property type="entry name" value="NAD(P)-binding Rossmann-fold domains"/>
    <property type="match status" value="1"/>
</dbReference>
<name>A0ABP8E1S3_9MICO</name>
<dbReference type="Pfam" id="PF00107">
    <property type="entry name" value="ADH_zinc_N"/>
    <property type="match status" value="1"/>
</dbReference>
<dbReference type="RefSeq" id="WP_344795075.1">
    <property type="nucleotide sequence ID" value="NZ_BAABAU010000001.1"/>
</dbReference>
<dbReference type="InterPro" id="IPR036291">
    <property type="entry name" value="NAD(P)-bd_dom_sf"/>
</dbReference>
<dbReference type="InterPro" id="IPR041694">
    <property type="entry name" value="ADH_N_2"/>
</dbReference>